<evidence type="ECO:0000256" key="3">
    <source>
        <dbReference type="ARBA" id="ARBA00022842"/>
    </source>
</evidence>
<protein>
    <recommendedName>
        <fullName evidence="4">3'(2'),5'-bisphosphate nucleotidase CysQ</fullName>
        <ecNumber evidence="4">3.1.3.7</ecNumber>
    </recommendedName>
    <alternativeName>
        <fullName evidence="4">3'(2'),5-bisphosphonucleoside 3'(2')-phosphohydrolase</fullName>
    </alternativeName>
    <alternativeName>
        <fullName evidence="4">3'-phosphoadenosine 5'-phosphate phosphatase</fullName>
        <shortName evidence="4">PAP phosphatase</shortName>
    </alternativeName>
</protein>
<dbReference type="PANTHER" id="PTHR43028">
    <property type="entry name" value="3'(2'),5'-BISPHOSPHATE NUCLEOTIDASE 1"/>
    <property type="match status" value="1"/>
</dbReference>
<keyword evidence="4" id="KW-0472">Membrane</keyword>
<keyword evidence="3 4" id="KW-0460">Magnesium</keyword>
<dbReference type="Pfam" id="PF00459">
    <property type="entry name" value="Inositol_P"/>
    <property type="match status" value="1"/>
</dbReference>
<feature type="binding site" evidence="4">
    <location>
        <position position="96"/>
    </location>
    <ligand>
        <name>Mg(2+)</name>
        <dbReference type="ChEBI" id="CHEBI:18420"/>
        <label>2</label>
    </ligand>
</feature>
<feature type="binding site" evidence="4">
    <location>
        <position position="95"/>
    </location>
    <ligand>
        <name>Mg(2+)</name>
        <dbReference type="ChEBI" id="CHEBI:18420"/>
        <label>1</label>
    </ligand>
</feature>
<dbReference type="PROSITE" id="PS00629">
    <property type="entry name" value="IMP_1"/>
    <property type="match status" value="1"/>
</dbReference>
<dbReference type="GO" id="GO:0000287">
    <property type="term" value="F:magnesium ion binding"/>
    <property type="evidence" value="ECO:0007669"/>
    <property type="project" value="UniProtKB-UniRule"/>
</dbReference>
<dbReference type="HAMAP" id="MF_02095">
    <property type="entry name" value="CysQ"/>
    <property type="match status" value="1"/>
</dbReference>
<comment type="similarity">
    <text evidence="4">Belongs to the inositol monophosphatase superfamily. CysQ family.</text>
</comment>
<dbReference type="EMBL" id="MUYB01000030">
    <property type="protein sequence ID" value="OOS02761.1"/>
    <property type="molecule type" value="Genomic_DNA"/>
</dbReference>
<comment type="subcellular location">
    <subcellularLocation>
        <location evidence="4">Cell inner membrane</location>
        <topology evidence="4">Peripheral membrane protein</topology>
        <orientation evidence="4">Cytoplasmic side</orientation>
    </subcellularLocation>
</comment>
<feature type="binding site" evidence="5">
    <location>
        <position position="95"/>
    </location>
    <ligand>
        <name>Mg(2+)</name>
        <dbReference type="ChEBI" id="CHEBI:18420"/>
        <label>1</label>
        <note>catalytic</note>
    </ligand>
</feature>
<sequence>MLKLTSELLQQTLDIAYLAGEHLTHFYQQTASSAVQISQKSDNTPVTEVDLFLSQFLIEKLTALTPSIPVLSEENCNIPLAEREQWHQYWLIDPLDGTQQFINRTGYFSVLITLMQNNQAVLGIIHAPVLQTTYYAMQHYGAYKKVAQNVQRLLPRTLDLSRPIKVALGASRAKKKARQTFNDNYQYEFVICGSSGIKSGLVADGSCDCYLRLGKTSEWDTAPAEIILQEMGGAVFDDVYQPLIYNQKNDFGNPNFLMVSNKNSNWQKLFRFNINSLT</sequence>
<feature type="binding site" evidence="4">
    <location>
        <position position="93"/>
    </location>
    <ligand>
        <name>Mg(2+)</name>
        <dbReference type="ChEBI" id="CHEBI:18420"/>
        <label>1</label>
    </ligand>
</feature>
<keyword evidence="2 4" id="KW-0479">Metal-binding</keyword>
<feature type="binding site" evidence="4">
    <location>
        <position position="220"/>
    </location>
    <ligand>
        <name>substrate</name>
    </ligand>
</feature>
<dbReference type="InterPro" id="IPR020583">
    <property type="entry name" value="Inositol_monoP_metal-BS"/>
</dbReference>
<dbReference type="InterPro" id="IPR000760">
    <property type="entry name" value="Inositol_monophosphatase-like"/>
</dbReference>
<feature type="binding site" evidence="4 5">
    <location>
        <position position="93"/>
    </location>
    <ligand>
        <name>Mg(2+)</name>
        <dbReference type="ChEBI" id="CHEBI:18420"/>
        <label>2</label>
    </ligand>
</feature>
<feature type="binding site" evidence="4">
    <location>
        <position position="73"/>
    </location>
    <ligand>
        <name>substrate</name>
    </ligand>
</feature>
<gene>
    <name evidence="4" type="primary">cysQ</name>
    <name evidence="6" type="ORF">B0188_07640</name>
</gene>
<name>A0A1T0AZ67_9PAST</name>
<evidence type="ECO:0000313" key="6">
    <source>
        <dbReference type="EMBL" id="OOS02761.1"/>
    </source>
</evidence>
<dbReference type="PANTHER" id="PTHR43028:SF7">
    <property type="entry name" value="3'(2'),5'-BISPHOSPHATE NUCLEOTIDASE CYSQ"/>
    <property type="match status" value="1"/>
</dbReference>
<comment type="catalytic activity">
    <reaction evidence="1 4">
        <text>adenosine 3',5'-bisphosphate + H2O = AMP + phosphate</text>
        <dbReference type="Rhea" id="RHEA:10040"/>
        <dbReference type="ChEBI" id="CHEBI:15377"/>
        <dbReference type="ChEBI" id="CHEBI:43474"/>
        <dbReference type="ChEBI" id="CHEBI:58343"/>
        <dbReference type="ChEBI" id="CHEBI:456215"/>
        <dbReference type="EC" id="3.1.3.7"/>
    </reaction>
</comment>
<evidence type="ECO:0000313" key="7">
    <source>
        <dbReference type="Proteomes" id="UP000190023"/>
    </source>
</evidence>
<dbReference type="EC" id="3.1.3.7" evidence="4"/>
<dbReference type="Gene3D" id="3.30.540.10">
    <property type="entry name" value="Fructose-1,6-Bisphosphatase, subunit A, domain 1"/>
    <property type="match status" value="1"/>
</dbReference>
<dbReference type="GO" id="GO:0008441">
    <property type="term" value="F:3'(2'),5'-bisphosphate nucleotidase activity"/>
    <property type="evidence" value="ECO:0007669"/>
    <property type="project" value="UniProtKB-UniRule"/>
</dbReference>
<feature type="binding site" evidence="4 5">
    <location>
        <position position="220"/>
    </location>
    <ligand>
        <name>Mg(2+)</name>
        <dbReference type="ChEBI" id="CHEBI:18420"/>
        <label>2</label>
    </ligand>
</feature>
<keyword evidence="7" id="KW-1185">Reference proteome</keyword>
<feature type="binding site" evidence="4">
    <location>
        <position position="73"/>
    </location>
    <ligand>
        <name>Mg(2+)</name>
        <dbReference type="ChEBI" id="CHEBI:18420"/>
        <label>1</label>
    </ligand>
</feature>
<comment type="cofactor">
    <cofactor evidence="4 5">
        <name>Mg(2+)</name>
        <dbReference type="ChEBI" id="CHEBI:18420"/>
    </cofactor>
</comment>
<keyword evidence="4" id="KW-1003">Cell membrane</keyword>
<dbReference type="NCBIfam" id="TIGR01331">
    <property type="entry name" value="bisphos_cysQ"/>
    <property type="match status" value="1"/>
</dbReference>
<organism evidence="6 7">
    <name type="scientific">[Haemophilus] felis</name>
    <dbReference type="NCBI Taxonomy" id="123822"/>
    <lineage>
        <taxon>Bacteria</taxon>
        <taxon>Pseudomonadati</taxon>
        <taxon>Pseudomonadota</taxon>
        <taxon>Gammaproteobacteria</taxon>
        <taxon>Pasteurellales</taxon>
        <taxon>Pasteurellaceae</taxon>
    </lineage>
</organism>
<keyword evidence="4" id="KW-0997">Cell inner membrane</keyword>
<dbReference type="CDD" id="cd01638">
    <property type="entry name" value="CysQ"/>
    <property type="match status" value="1"/>
</dbReference>
<feature type="binding site" evidence="5">
    <location>
        <position position="96"/>
    </location>
    <ligand>
        <name>Mg(2+)</name>
        <dbReference type="ChEBI" id="CHEBI:18420"/>
        <label>1</label>
        <note>catalytic</note>
    </ligand>
</feature>
<keyword evidence="4" id="KW-0378">Hydrolase</keyword>
<dbReference type="Proteomes" id="UP000190023">
    <property type="component" value="Unassembled WGS sequence"/>
</dbReference>
<dbReference type="GO" id="GO:0000103">
    <property type="term" value="P:sulfate assimilation"/>
    <property type="evidence" value="ECO:0007669"/>
    <property type="project" value="TreeGrafter"/>
</dbReference>
<dbReference type="SUPFAM" id="SSF56655">
    <property type="entry name" value="Carbohydrate phosphatase"/>
    <property type="match status" value="1"/>
</dbReference>
<evidence type="ECO:0000256" key="4">
    <source>
        <dbReference type="HAMAP-Rule" id="MF_02095"/>
    </source>
</evidence>
<dbReference type="GO" id="GO:0050427">
    <property type="term" value="P:3'-phosphoadenosine 5'-phosphosulfate metabolic process"/>
    <property type="evidence" value="ECO:0007669"/>
    <property type="project" value="TreeGrafter"/>
</dbReference>
<evidence type="ECO:0000256" key="5">
    <source>
        <dbReference type="PIRSR" id="PIRSR600760-2"/>
    </source>
</evidence>
<reference evidence="6 7" key="1">
    <citation type="submission" date="2017-02" db="EMBL/GenBank/DDBJ databases">
        <title>Draft genome sequence of Haemophilus felis CCUG 31170 type strain.</title>
        <authorList>
            <person name="Engstrom-Jakobsson H."/>
            <person name="Salva-Serra F."/>
            <person name="Thorell K."/>
            <person name="Gonzales-Siles L."/>
            <person name="Karlsson R."/>
            <person name="Boulund F."/>
            <person name="Engstrand L."/>
            <person name="Kristiansson E."/>
            <person name="Moore E."/>
        </authorList>
    </citation>
    <scope>NUCLEOTIDE SEQUENCE [LARGE SCALE GENOMIC DNA]</scope>
    <source>
        <strain evidence="6 7">CCUG 31170</strain>
    </source>
</reference>
<dbReference type="Gene3D" id="3.40.190.80">
    <property type="match status" value="1"/>
</dbReference>
<dbReference type="GO" id="GO:0005886">
    <property type="term" value="C:plasma membrane"/>
    <property type="evidence" value="ECO:0007669"/>
    <property type="project" value="UniProtKB-SubCell"/>
</dbReference>
<dbReference type="AlphaFoldDB" id="A0A1T0AZ67"/>
<dbReference type="OrthoDB" id="9785695at2"/>
<dbReference type="InterPro" id="IPR050725">
    <property type="entry name" value="CysQ/Inositol_MonoPase"/>
</dbReference>
<accession>A0A1T0AZ67</accession>
<evidence type="ECO:0000256" key="1">
    <source>
        <dbReference type="ARBA" id="ARBA00001625"/>
    </source>
</evidence>
<proteinExistence type="inferred from homology"/>
<comment type="caution">
    <text evidence="6">The sequence shown here is derived from an EMBL/GenBank/DDBJ whole genome shotgun (WGS) entry which is preliminary data.</text>
</comment>
<dbReference type="STRING" id="123822.B0188_07640"/>
<feature type="binding site" evidence="4">
    <location>
        <begin position="95"/>
        <end position="98"/>
    </location>
    <ligand>
        <name>substrate</name>
    </ligand>
</feature>
<feature type="binding site" evidence="5">
    <location>
        <position position="73"/>
    </location>
    <ligand>
        <name>Mg(2+)</name>
        <dbReference type="ChEBI" id="CHEBI:18420"/>
        <label>1</label>
        <note>catalytic</note>
    </ligand>
</feature>
<comment type="function">
    <text evidence="4">Converts adenosine-3',5'-bisphosphate (PAP) to AMP.</text>
</comment>
<dbReference type="InterPro" id="IPR006240">
    <property type="entry name" value="CysQ"/>
</dbReference>
<evidence type="ECO:0000256" key="2">
    <source>
        <dbReference type="ARBA" id="ARBA00022723"/>
    </source>
</evidence>